<proteinExistence type="predicted"/>
<feature type="chain" id="PRO_5022057326" evidence="1">
    <location>
        <begin position="21"/>
        <end position="142"/>
    </location>
</feature>
<accession>A0A517PA14</accession>
<evidence type="ECO:0000256" key="1">
    <source>
        <dbReference type="SAM" id="SignalP"/>
    </source>
</evidence>
<keyword evidence="1" id="KW-0732">Signal</keyword>
<evidence type="ECO:0000313" key="3">
    <source>
        <dbReference type="Proteomes" id="UP000318741"/>
    </source>
</evidence>
<dbReference type="AlphaFoldDB" id="A0A517PA14"/>
<dbReference type="EMBL" id="CP036265">
    <property type="protein sequence ID" value="QDT16208.1"/>
    <property type="molecule type" value="Genomic_DNA"/>
</dbReference>
<protein>
    <submittedName>
        <fullName evidence="2">Uncharacterized protein</fullName>
    </submittedName>
</protein>
<evidence type="ECO:0000313" key="2">
    <source>
        <dbReference type="EMBL" id="QDT16208.1"/>
    </source>
</evidence>
<organism evidence="2 3">
    <name type="scientific">Alienimonas californiensis</name>
    <dbReference type="NCBI Taxonomy" id="2527989"/>
    <lineage>
        <taxon>Bacteria</taxon>
        <taxon>Pseudomonadati</taxon>
        <taxon>Planctomycetota</taxon>
        <taxon>Planctomycetia</taxon>
        <taxon>Planctomycetales</taxon>
        <taxon>Planctomycetaceae</taxon>
        <taxon>Alienimonas</taxon>
    </lineage>
</organism>
<dbReference type="RefSeq" id="WP_145359070.1">
    <property type="nucleotide sequence ID" value="NZ_CP036265.1"/>
</dbReference>
<name>A0A517PA14_9PLAN</name>
<dbReference type="KEGG" id="acaf:CA12_23080"/>
<keyword evidence="3" id="KW-1185">Reference proteome</keyword>
<dbReference type="Proteomes" id="UP000318741">
    <property type="component" value="Chromosome"/>
</dbReference>
<reference evidence="2 3" key="1">
    <citation type="submission" date="2019-02" db="EMBL/GenBank/DDBJ databases">
        <title>Deep-cultivation of Planctomycetes and their phenomic and genomic characterization uncovers novel biology.</title>
        <authorList>
            <person name="Wiegand S."/>
            <person name="Jogler M."/>
            <person name="Boedeker C."/>
            <person name="Pinto D."/>
            <person name="Vollmers J."/>
            <person name="Rivas-Marin E."/>
            <person name="Kohn T."/>
            <person name="Peeters S.H."/>
            <person name="Heuer A."/>
            <person name="Rast P."/>
            <person name="Oberbeckmann S."/>
            <person name="Bunk B."/>
            <person name="Jeske O."/>
            <person name="Meyerdierks A."/>
            <person name="Storesund J.E."/>
            <person name="Kallscheuer N."/>
            <person name="Luecker S."/>
            <person name="Lage O.M."/>
            <person name="Pohl T."/>
            <person name="Merkel B.J."/>
            <person name="Hornburger P."/>
            <person name="Mueller R.-W."/>
            <person name="Bruemmer F."/>
            <person name="Labrenz M."/>
            <person name="Spormann A.M."/>
            <person name="Op den Camp H."/>
            <person name="Overmann J."/>
            <person name="Amann R."/>
            <person name="Jetten M.S.M."/>
            <person name="Mascher T."/>
            <person name="Medema M.H."/>
            <person name="Devos D.P."/>
            <person name="Kaster A.-K."/>
            <person name="Ovreas L."/>
            <person name="Rohde M."/>
            <person name="Galperin M.Y."/>
            <person name="Jogler C."/>
        </authorList>
    </citation>
    <scope>NUCLEOTIDE SEQUENCE [LARGE SCALE GENOMIC DNA]</scope>
    <source>
        <strain evidence="2 3">CA12</strain>
    </source>
</reference>
<gene>
    <name evidence="2" type="ORF">CA12_23080</name>
</gene>
<sequence precursor="true">MLRAHGKLLAIAGLAVTFMAAETSFAGLTGADRLKPGVGFHARGNASAYNTTQRYRQSAPRSYAAPQYYAAPRGMTVPAQNFGSVAVRPAAPAPTIATQPRVVTQPRIVHAPQGRVIYQAPAYHVPAAPAPRAAGLPVAPPR</sequence>
<feature type="signal peptide" evidence="1">
    <location>
        <begin position="1"/>
        <end position="20"/>
    </location>
</feature>